<feature type="region of interest" description="Disordered" evidence="1">
    <location>
        <begin position="83"/>
        <end position="111"/>
    </location>
</feature>
<feature type="compositionally biased region" description="Basic and acidic residues" evidence="1">
    <location>
        <begin position="390"/>
        <end position="409"/>
    </location>
</feature>
<feature type="compositionally biased region" description="Polar residues" evidence="1">
    <location>
        <begin position="410"/>
        <end position="429"/>
    </location>
</feature>
<feature type="compositionally biased region" description="Polar residues" evidence="1">
    <location>
        <begin position="26"/>
        <end position="40"/>
    </location>
</feature>
<feature type="compositionally biased region" description="Basic and acidic residues" evidence="1">
    <location>
        <begin position="890"/>
        <end position="921"/>
    </location>
</feature>
<organism evidence="2 3">
    <name type="scientific">Patella caerulea</name>
    <name type="common">Rayed Mediterranean limpet</name>
    <dbReference type="NCBI Taxonomy" id="87958"/>
    <lineage>
        <taxon>Eukaryota</taxon>
        <taxon>Metazoa</taxon>
        <taxon>Spiralia</taxon>
        <taxon>Lophotrochozoa</taxon>
        <taxon>Mollusca</taxon>
        <taxon>Gastropoda</taxon>
        <taxon>Patellogastropoda</taxon>
        <taxon>Patelloidea</taxon>
        <taxon>Patellidae</taxon>
        <taxon>Patella</taxon>
    </lineage>
</organism>
<feature type="compositionally biased region" description="Basic and acidic residues" evidence="1">
    <location>
        <begin position="89"/>
        <end position="103"/>
    </location>
</feature>
<proteinExistence type="predicted"/>
<gene>
    <name evidence="2" type="ORF">SNE40_008661</name>
</gene>
<feature type="region of interest" description="Disordered" evidence="1">
    <location>
        <begin position="630"/>
        <end position="655"/>
    </location>
</feature>
<keyword evidence="3" id="KW-1185">Reference proteome</keyword>
<dbReference type="Proteomes" id="UP001347796">
    <property type="component" value="Unassembled WGS sequence"/>
</dbReference>
<feature type="compositionally biased region" description="Polar residues" evidence="1">
    <location>
        <begin position="210"/>
        <end position="220"/>
    </location>
</feature>
<feature type="region of interest" description="Disordered" evidence="1">
    <location>
        <begin position="700"/>
        <end position="722"/>
    </location>
</feature>
<evidence type="ECO:0000313" key="2">
    <source>
        <dbReference type="EMBL" id="KAK6180652.1"/>
    </source>
</evidence>
<accession>A0AAN8JPL0</accession>
<evidence type="ECO:0000256" key="1">
    <source>
        <dbReference type="SAM" id="MobiDB-lite"/>
    </source>
</evidence>
<feature type="compositionally biased region" description="Polar residues" evidence="1">
    <location>
        <begin position="184"/>
        <end position="199"/>
    </location>
</feature>
<feature type="region of interest" description="Disordered" evidence="1">
    <location>
        <begin position="863"/>
        <end position="938"/>
    </location>
</feature>
<name>A0AAN8JPL0_PATCE</name>
<feature type="compositionally biased region" description="Basic residues" evidence="1">
    <location>
        <begin position="863"/>
        <end position="874"/>
    </location>
</feature>
<feature type="region of interest" description="Disordered" evidence="1">
    <location>
        <begin position="26"/>
        <end position="50"/>
    </location>
</feature>
<feature type="region of interest" description="Disordered" evidence="1">
    <location>
        <begin position="445"/>
        <end position="572"/>
    </location>
</feature>
<sequence>MEVTTEADLWKIENGEDRFSVVLTWISKNNDSTTQGQKPKSTSRKKRDLYREEKYAAKKAAERQVVIPKSSEDVKAEFELSAKACSNGNKERTSEVRENDKSDSIAPPPIQETEYGINSCRQFDVPVDRQRVLVAVPPSAEEIEATGTRYSNRFTNDIHSADLPKVSMNNSTSVTLQERRSMRDPTQSPYNNVNENPSFTEDRPTCPHRSYTQSPESQLAVTHRESGYIDENNCRPLEHQIIPDTSLQYSETCIYTEPKEYTGSSNNPKYYKPVEKTRDIKPYLYKVENLCEGNIDTSDEPKRSHAKPPVPANAAVAAFTTHSDNGHTDTETDRIKHSTSRMESKHKSSRQEELKESAATVTPICQGNRESSLSILESPDVRHTNRHQSHSREQERSTRGVRQSSKDETNTGNTKRQRPSATGIDTVNIDTVSQILTEARRNTTIQHDQSQEHNMTPSSSLVLSTETKPASDDSYGCTATTTESKGHLTDRPLAQETTKTSYKIPKRRSHSRDHSSNEKTASKRDTVRPKPSQGINGKITKKQISTKAVDKSRDAQQYEKDHSKGQHSDKINQSTLKISALLSENPESVPVRRVHLHSLSTEFEFQMKKSLTPTTDDKIKNEDISSKHLLSTVPESLTADTSSNRQLSEDNPSKFPTRFTLDDLFQTNESNGDTKPWPTICHETENKSCIDSDVVCRQREKKSKKNKETTVPVLETPNPGSSRDILLTDYTAYICNTKRSEPFSRKRKHSTERPIPMTQDTKDLTSIQESHKPIFKIELPTPQPDYQPVNSRPSIEMAPTSYYDGGFSEFLKEYAEKTNTTIESSNAGFGYSPIKPRGKEISYSTDNKMETFDDNSWFQLAKVGHKKKKSSAKKRRDEIRGAKFQAKLKAAREAKKNGEHNNPNDESRETTYSVKEARENPDVSTGQPTKKARSDEKGQFFFYRDINESLGVD</sequence>
<evidence type="ECO:0000313" key="3">
    <source>
        <dbReference type="Proteomes" id="UP001347796"/>
    </source>
</evidence>
<dbReference type="AlphaFoldDB" id="A0AAN8JPL0"/>
<feature type="compositionally biased region" description="Basic and acidic residues" evidence="1">
    <location>
        <begin position="548"/>
        <end position="570"/>
    </location>
</feature>
<feature type="compositionally biased region" description="Polar residues" evidence="1">
    <location>
        <begin position="633"/>
        <end position="646"/>
    </location>
</feature>
<feature type="compositionally biased region" description="Basic and acidic residues" evidence="1">
    <location>
        <begin position="324"/>
        <end position="356"/>
    </location>
</feature>
<feature type="region of interest" description="Disordered" evidence="1">
    <location>
        <begin position="174"/>
        <end position="220"/>
    </location>
</feature>
<feature type="compositionally biased region" description="Polar residues" evidence="1">
    <location>
        <begin position="359"/>
        <end position="375"/>
    </location>
</feature>
<comment type="caution">
    <text evidence="2">The sequence shown here is derived from an EMBL/GenBank/DDBJ whole genome shotgun (WGS) entry which is preliminary data.</text>
</comment>
<feature type="region of interest" description="Disordered" evidence="1">
    <location>
        <begin position="320"/>
        <end position="429"/>
    </location>
</feature>
<dbReference type="EMBL" id="JAZGQO010000007">
    <property type="protein sequence ID" value="KAK6180652.1"/>
    <property type="molecule type" value="Genomic_DNA"/>
</dbReference>
<feature type="compositionally biased region" description="Basic and acidic residues" evidence="1">
    <location>
        <begin position="512"/>
        <end position="528"/>
    </location>
</feature>
<protein>
    <submittedName>
        <fullName evidence="2">Uncharacterized protein</fullName>
    </submittedName>
</protein>
<reference evidence="2 3" key="1">
    <citation type="submission" date="2024-01" db="EMBL/GenBank/DDBJ databases">
        <title>The genome of the rayed Mediterranean limpet Patella caerulea (Linnaeus, 1758).</title>
        <authorList>
            <person name="Anh-Thu Weber A."/>
            <person name="Halstead-Nussloch G."/>
        </authorList>
    </citation>
    <scope>NUCLEOTIDE SEQUENCE [LARGE SCALE GENOMIC DNA]</scope>
    <source>
        <strain evidence="2">AATW-2023a</strain>
        <tissue evidence="2">Whole specimen</tissue>
    </source>
</reference>
<feature type="compositionally biased region" description="Polar residues" evidence="1">
    <location>
        <begin position="445"/>
        <end position="468"/>
    </location>
</feature>